<dbReference type="Proteomes" id="UP000277007">
    <property type="component" value="Unassembled WGS sequence"/>
</dbReference>
<evidence type="ECO:0000313" key="6">
    <source>
        <dbReference type="EMBL" id="RTR16188.1"/>
    </source>
</evidence>
<evidence type="ECO:0000259" key="5">
    <source>
        <dbReference type="PROSITE" id="PS50113"/>
    </source>
</evidence>
<dbReference type="Pfam" id="PF02518">
    <property type="entry name" value="HATPase_c"/>
    <property type="match status" value="1"/>
</dbReference>
<dbReference type="InterPro" id="IPR000700">
    <property type="entry name" value="PAS-assoc_C"/>
</dbReference>
<dbReference type="PANTHER" id="PTHR43065">
    <property type="entry name" value="SENSOR HISTIDINE KINASE"/>
    <property type="match status" value="1"/>
</dbReference>
<evidence type="ECO:0000259" key="4">
    <source>
        <dbReference type="PROSITE" id="PS50109"/>
    </source>
</evidence>
<dbReference type="InterPro" id="IPR000014">
    <property type="entry name" value="PAS"/>
</dbReference>
<evidence type="ECO:0000256" key="2">
    <source>
        <dbReference type="ARBA" id="ARBA00012438"/>
    </source>
</evidence>
<comment type="caution">
    <text evidence="6">The sequence shown here is derived from an EMBL/GenBank/DDBJ whole genome shotgun (WGS) entry which is preliminary data.</text>
</comment>
<dbReference type="InterPro" id="IPR004358">
    <property type="entry name" value="Sig_transdc_His_kin-like_C"/>
</dbReference>
<dbReference type="GO" id="GO:0000155">
    <property type="term" value="F:phosphorelay sensor kinase activity"/>
    <property type="evidence" value="ECO:0007669"/>
    <property type="project" value="InterPro"/>
</dbReference>
<dbReference type="InterPro" id="IPR005467">
    <property type="entry name" value="His_kinase_dom"/>
</dbReference>
<dbReference type="PROSITE" id="PS50109">
    <property type="entry name" value="HIS_KIN"/>
    <property type="match status" value="1"/>
</dbReference>
<dbReference type="PROSITE" id="PS50113">
    <property type="entry name" value="PAC"/>
    <property type="match status" value="1"/>
</dbReference>
<reference evidence="6 7" key="1">
    <citation type="submission" date="2018-12" db="EMBL/GenBank/DDBJ databases">
        <authorList>
            <person name="Yang Y."/>
        </authorList>
    </citation>
    <scope>NUCLEOTIDE SEQUENCE [LARGE SCALE GENOMIC DNA]</scope>
    <source>
        <strain evidence="6 7">L-25-5w-1</strain>
    </source>
</reference>
<dbReference type="SUPFAM" id="SSF55785">
    <property type="entry name" value="PYP-like sensor domain (PAS domain)"/>
    <property type="match status" value="3"/>
</dbReference>
<dbReference type="PANTHER" id="PTHR43065:SF42">
    <property type="entry name" value="TWO-COMPONENT SENSOR PPRA"/>
    <property type="match status" value="1"/>
</dbReference>
<dbReference type="EC" id="2.7.13.3" evidence="2"/>
<comment type="catalytic activity">
    <reaction evidence="1">
        <text>ATP + protein L-histidine = ADP + protein N-phospho-L-histidine.</text>
        <dbReference type="EC" id="2.7.13.3"/>
    </reaction>
</comment>
<evidence type="ECO:0000313" key="7">
    <source>
        <dbReference type="Proteomes" id="UP000277007"/>
    </source>
</evidence>
<accession>A0A3S0KVH4</accession>
<dbReference type="OrthoDB" id="7325042at2"/>
<dbReference type="Pfam" id="PF12860">
    <property type="entry name" value="PAS_7"/>
    <property type="match status" value="2"/>
</dbReference>
<dbReference type="AlphaFoldDB" id="A0A3S0KVH4"/>
<dbReference type="InterPro" id="IPR013656">
    <property type="entry name" value="PAS_4"/>
</dbReference>
<dbReference type="Gene3D" id="3.30.450.20">
    <property type="entry name" value="PAS domain"/>
    <property type="match status" value="3"/>
</dbReference>
<feature type="domain" description="PAC" evidence="5">
    <location>
        <begin position="317"/>
        <end position="372"/>
    </location>
</feature>
<keyword evidence="3" id="KW-0597">Phosphoprotein</keyword>
<keyword evidence="7" id="KW-1185">Reference proteome</keyword>
<dbReference type="Gene3D" id="1.10.287.130">
    <property type="match status" value="1"/>
</dbReference>
<name>A0A3S0KVH4_9PROT</name>
<dbReference type="PRINTS" id="PR00344">
    <property type="entry name" value="BCTRLSENSOR"/>
</dbReference>
<protein>
    <recommendedName>
        <fullName evidence="2">histidine kinase</fullName>
        <ecNumber evidence="2">2.7.13.3</ecNumber>
    </recommendedName>
</protein>
<evidence type="ECO:0000256" key="3">
    <source>
        <dbReference type="ARBA" id="ARBA00022553"/>
    </source>
</evidence>
<feature type="domain" description="Histidine kinase" evidence="4">
    <location>
        <begin position="392"/>
        <end position="623"/>
    </location>
</feature>
<organism evidence="6 7">
    <name type="scientific">Azospirillum griseum</name>
    <dbReference type="NCBI Taxonomy" id="2496639"/>
    <lineage>
        <taxon>Bacteria</taxon>
        <taxon>Pseudomonadati</taxon>
        <taxon>Pseudomonadota</taxon>
        <taxon>Alphaproteobacteria</taxon>
        <taxon>Rhodospirillales</taxon>
        <taxon>Azospirillaceae</taxon>
        <taxon>Azospirillum</taxon>
    </lineage>
</organism>
<dbReference type="InterPro" id="IPR035965">
    <property type="entry name" value="PAS-like_dom_sf"/>
</dbReference>
<dbReference type="CDD" id="cd00082">
    <property type="entry name" value="HisKA"/>
    <property type="match status" value="1"/>
</dbReference>
<dbReference type="SUPFAM" id="SSF55874">
    <property type="entry name" value="ATPase domain of HSP90 chaperone/DNA topoisomerase II/histidine kinase"/>
    <property type="match status" value="1"/>
</dbReference>
<dbReference type="NCBIfam" id="TIGR00229">
    <property type="entry name" value="sensory_box"/>
    <property type="match status" value="1"/>
</dbReference>
<dbReference type="EMBL" id="RXMA01000027">
    <property type="protein sequence ID" value="RTR16188.1"/>
    <property type="molecule type" value="Genomic_DNA"/>
</dbReference>
<dbReference type="Pfam" id="PF08448">
    <property type="entry name" value="PAS_4"/>
    <property type="match status" value="1"/>
</dbReference>
<sequence>MAHMDQGVMMVAPDLTIVAINDPVLAMFGLPLGERFRTYADFIRCLCEHGEFGPCNFDAQVEEMVRFAQSSDRVRHEHSRPGGQILEICTRRLPDGGFVRTHIDITDRKRGEAELADKRETLRLILDNIDQGFVLFDRDLVSLAHNKRLWELTGIPQEAAAHFTRMQDSVRYQLKTGMLRVPPDAPDLGDDLEAKVNYIVEHTARPDEECVYTRDQHDGRIMEVRVVPQPDGGQLRTFTDITKWVRAEEEARRSREILTGVIDALPALIDVRDRNGVILYSNRSFRAIHGESPTVPDRGPSSERSENLNRLVIETGQGVPFFEESGRDANGVRCDWLTSKMPLTDRNGEVQHIVTVALDVTARKRAEEELRDAQASLIQAEKMASLAQLVAGVAHEVNTPIGVTLTAISHLDEEVRKIRALFDSNRVKRSDFQVFLDVAWETTRMILSNIERAANLVQSFKQVAVDQASGERRAFDLATYVDEVLLSLRPRLRKTRVTLSIDIPPGLEVDGHPGSFAQVLSNLVINALVHAFDEGQEGEIRLHATEANGWVTMRYRDTGKGIPPELRSRVFDPFFTTKRGAGASGLGLSICANIMTTTMKGSITLESVDGPGTGFVLRFPLRIKPA</sequence>
<dbReference type="Gene3D" id="3.30.565.10">
    <property type="entry name" value="Histidine kinase-like ATPase, C-terminal domain"/>
    <property type="match status" value="1"/>
</dbReference>
<dbReference type="InterPro" id="IPR036890">
    <property type="entry name" value="HATPase_C_sf"/>
</dbReference>
<dbReference type="InterPro" id="IPR003594">
    <property type="entry name" value="HATPase_dom"/>
</dbReference>
<proteinExistence type="predicted"/>
<dbReference type="SMART" id="SM00387">
    <property type="entry name" value="HATPase_c"/>
    <property type="match status" value="1"/>
</dbReference>
<dbReference type="InterPro" id="IPR003661">
    <property type="entry name" value="HisK_dim/P_dom"/>
</dbReference>
<evidence type="ECO:0000256" key="1">
    <source>
        <dbReference type="ARBA" id="ARBA00000085"/>
    </source>
</evidence>
<gene>
    <name evidence="6" type="ORF">EJ903_21320</name>
</gene>